<reference evidence="2 3" key="1">
    <citation type="submission" date="2015-11" db="EMBL/GenBank/DDBJ databases">
        <title>Genomic analysis of 38 Legionella species identifies large and diverse effector repertoires.</title>
        <authorList>
            <person name="Burstein D."/>
            <person name="Amaro F."/>
            <person name="Zusman T."/>
            <person name="Lifshitz Z."/>
            <person name="Cohen O."/>
            <person name="Gilbert J.A."/>
            <person name="Pupko T."/>
            <person name="Shuman H.A."/>
            <person name="Segal G."/>
        </authorList>
    </citation>
    <scope>NUCLEOTIDE SEQUENCE [LARGE SCALE GENOMIC DNA]</scope>
    <source>
        <strain evidence="2 3">WA-270A-C2</strain>
    </source>
</reference>
<name>A0A0W0XVC3_9GAMM</name>
<evidence type="ECO:0000313" key="2">
    <source>
        <dbReference type="EMBL" id="KTD48147.1"/>
    </source>
</evidence>
<dbReference type="EMBL" id="LNYT01000010">
    <property type="protein sequence ID" value="KTD48147.1"/>
    <property type="molecule type" value="Genomic_DNA"/>
</dbReference>
<keyword evidence="3" id="KW-1185">Reference proteome</keyword>
<evidence type="ECO:0008006" key="4">
    <source>
        <dbReference type="Google" id="ProtNLM"/>
    </source>
</evidence>
<feature type="transmembrane region" description="Helical" evidence="1">
    <location>
        <begin position="51"/>
        <end position="71"/>
    </location>
</feature>
<protein>
    <recommendedName>
        <fullName evidence="4">DUF2254 domain-containing protein</fullName>
    </recommendedName>
</protein>
<dbReference type="PATRIC" id="fig|458.5.peg.1531"/>
<keyword evidence="1" id="KW-0812">Transmembrane</keyword>
<evidence type="ECO:0000256" key="1">
    <source>
        <dbReference type="SAM" id="Phobius"/>
    </source>
</evidence>
<keyword evidence="1" id="KW-1133">Transmembrane helix</keyword>
<dbReference type="RefSeq" id="WP_058531583.1">
    <property type="nucleotide sequence ID" value="NZ_CAAAIN010000016.1"/>
</dbReference>
<gene>
    <name evidence="2" type="ORF">Lrub_1476</name>
</gene>
<dbReference type="AlphaFoldDB" id="A0A0W0XVC3"/>
<dbReference type="Proteomes" id="UP000054608">
    <property type="component" value="Unassembled WGS sequence"/>
</dbReference>
<feature type="transmembrane region" description="Helical" evidence="1">
    <location>
        <begin position="91"/>
        <end position="114"/>
    </location>
</feature>
<organism evidence="2 3">
    <name type="scientific">Legionella rubrilucens</name>
    <dbReference type="NCBI Taxonomy" id="458"/>
    <lineage>
        <taxon>Bacteria</taxon>
        <taxon>Pseudomonadati</taxon>
        <taxon>Pseudomonadota</taxon>
        <taxon>Gammaproteobacteria</taxon>
        <taxon>Legionellales</taxon>
        <taxon>Legionellaceae</taxon>
        <taxon>Legionella</taxon>
    </lineage>
</organism>
<comment type="caution">
    <text evidence="2">The sequence shown here is derived from an EMBL/GenBank/DDBJ whole genome shotgun (WGS) entry which is preliminary data.</text>
</comment>
<feature type="transmembrane region" description="Helical" evidence="1">
    <location>
        <begin position="161"/>
        <end position="183"/>
    </location>
</feature>
<sequence length="235" mass="26963">MVKGVLGWNQKIKDRITSIKNKTPIWRAFYWQYFYIIKNWLISSVIRYKKIGITLVLVSLFILNILVYPKINKIVEPYYQIGDRINGLQTLFIALGGAMIGATAIAFSLIMFAMQVNVERMPYGLFRKFSADLRLLGLFVIVFFLAITIACLSLISNVTWVTTTVLIAIWSTVFIIIFFLVAYRRALILISPIEQLTILVTDTKNNLNIWSRAAQRASPLLRNNPEKSENDTWSS</sequence>
<dbReference type="OrthoDB" id="9151006at2"/>
<proteinExistence type="predicted"/>
<dbReference type="STRING" id="458.Lrub_1476"/>
<evidence type="ECO:0000313" key="3">
    <source>
        <dbReference type="Proteomes" id="UP000054608"/>
    </source>
</evidence>
<feature type="transmembrane region" description="Helical" evidence="1">
    <location>
        <begin position="135"/>
        <end position="155"/>
    </location>
</feature>
<keyword evidence="1" id="KW-0472">Membrane</keyword>
<accession>A0A0W0XVC3</accession>